<keyword evidence="4" id="KW-0597">Phosphoprotein</keyword>
<evidence type="ECO:0000256" key="4">
    <source>
        <dbReference type="ARBA" id="ARBA00022553"/>
    </source>
</evidence>
<evidence type="ECO:0000313" key="13">
    <source>
        <dbReference type="EMBL" id="MCZ8513536.1"/>
    </source>
</evidence>
<evidence type="ECO:0000256" key="6">
    <source>
        <dbReference type="ARBA" id="ARBA00022741"/>
    </source>
</evidence>
<dbReference type="InterPro" id="IPR003661">
    <property type="entry name" value="HisK_dim/P_dom"/>
</dbReference>
<comment type="subcellular location">
    <subcellularLocation>
        <location evidence="2">Membrane</location>
    </subcellularLocation>
</comment>
<dbReference type="Pfam" id="PF00512">
    <property type="entry name" value="HisKA"/>
    <property type="match status" value="1"/>
</dbReference>
<feature type="transmembrane region" description="Helical" evidence="11">
    <location>
        <begin position="336"/>
        <end position="359"/>
    </location>
</feature>
<evidence type="ECO:0000256" key="7">
    <source>
        <dbReference type="ARBA" id="ARBA00022777"/>
    </source>
</evidence>
<dbReference type="CDD" id="cd00082">
    <property type="entry name" value="HisKA"/>
    <property type="match status" value="1"/>
</dbReference>
<feature type="transmembrane region" description="Helical" evidence="11">
    <location>
        <begin position="398"/>
        <end position="416"/>
    </location>
</feature>
<feature type="transmembrane region" description="Helical" evidence="11">
    <location>
        <begin position="7"/>
        <end position="28"/>
    </location>
</feature>
<reference evidence="13 14" key="1">
    <citation type="submission" date="2022-12" db="EMBL/GenBank/DDBJ databases">
        <title>Draft genome sequence of Paenibacillus sp. dW9.</title>
        <authorList>
            <person name="Choi E.-W."/>
            <person name="Kim D.-U."/>
        </authorList>
    </citation>
    <scope>NUCLEOTIDE SEQUENCE [LARGE SCALE GENOMIC DNA]</scope>
    <source>
        <strain evidence="14">dW9</strain>
    </source>
</reference>
<dbReference type="SMART" id="SM00387">
    <property type="entry name" value="HATPase_c"/>
    <property type="match status" value="1"/>
</dbReference>
<feature type="transmembrane region" description="Helical" evidence="11">
    <location>
        <begin position="366"/>
        <end position="386"/>
    </location>
</feature>
<evidence type="ECO:0000256" key="8">
    <source>
        <dbReference type="ARBA" id="ARBA00022840"/>
    </source>
</evidence>
<dbReference type="InterPro" id="IPR004358">
    <property type="entry name" value="Sig_transdc_His_kin-like_C"/>
</dbReference>
<accession>A0ABT4Q9H9</accession>
<evidence type="ECO:0000259" key="12">
    <source>
        <dbReference type="PROSITE" id="PS50109"/>
    </source>
</evidence>
<dbReference type="Pfam" id="PF02518">
    <property type="entry name" value="HATPase_c"/>
    <property type="match status" value="1"/>
</dbReference>
<evidence type="ECO:0000256" key="2">
    <source>
        <dbReference type="ARBA" id="ARBA00004370"/>
    </source>
</evidence>
<dbReference type="EC" id="2.7.13.3" evidence="3"/>
<dbReference type="SUPFAM" id="SSF47384">
    <property type="entry name" value="Homodimeric domain of signal transducing histidine kinase"/>
    <property type="match status" value="1"/>
</dbReference>
<feature type="transmembrane region" description="Helical" evidence="11">
    <location>
        <begin position="280"/>
        <end position="301"/>
    </location>
</feature>
<dbReference type="InterPro" id="IPR036097">
    <property type="entry name" value="HisK_dim/P_sf"/>
</dbReference>
<dbReference type="InterPro" id="IPR050351">
    <property type="entry name" value="BphY/WalK/GraS-like"/>
</dbReference>
<dbReference type="Gene3D" id="3.30.565.10">
    <property type="entry name" value="Histidine kinase-like ATPase, C-terminal domain"/>
    <property type="match status" value="1"/>
</dbReference>
<keyword evidence="8" id="KW-0067">ATP-binding</keyword>
<dbReference type="InterPro" id="IPR036890">
    <property type="entry name" value="HATPase_C_sf"/>
</dbReference>
<dbReference type="InterPro" id="IPR011623">
    <property type="entry name" value="7TMR_DISM_rcpt_extracell_dom1"/>
</dbReference>
<evidence type="ECO:0000256" key="5">
    <source>
        <dbReference type="ARBA" id="ARBA00022679"/>
    </source>
</evidence>
<keyword evidence="10" id="KW-0175">Coiled coil</keyword>
<evidence type="ECO:0000313" key="14">
    <source>
        <dbReference type="Proteomes" id="UP001527882"/>
    </source>
</evidence>
<feature type="domain" description="Histidine kinase" evidence="12">
    <location>
        <begin position="475"/>
        <end position="700"/>
    </location>
</feature>
<keyword evidence="9" id="KW-0902">Two-component regulatory system</keyword>
<dbReference type="PANTHER" id="PTHR45453">
    <property type="entry name" value="PHOSPHATE REGULON SENSOR PROTEIN PHOR"/>
    <property type="match status" value="1"/>
</dbReference>
<comment type="caution">
    <text evidence="13">The sequence shown here is derived from an EMBL/GenBank/DDBJ whole genome shotgun (WGS) entry which is preliminary data.</text>
</comment>
<evidence type="ECO:0000256" key="10">
    <source>
        <dbReference type="SAM" id="Coils"/>
    </source>
</evidence>
<keyword evidence="11" id="KW-1133">Transmembrane helix</keyword>
<dbReference type="InterPro" id="IPR008979">
    <property type="entry name" value="Galactose-bd-like_sf"/>
</dbReference>
<keyword evidence="6" id="KW-0547">Nucleotide-binding</keyword>
<dbReference type="SUPFAM" id="SSF55874">
    <property type="entry name" value="ATPase domain of HSP90 chaperone/DNA topoisomerase II/histidine kinase"/>
    <property type="match status" value="1"/>
</dbReference>
<keyword evidence="11" id="KW-0812">Transmembrane</keyword>
<dbReference type="Proteomes" id="UP001527882">
    <property type="component" value="Unassembled WGS sequence"/>
</dbReference>
<dbReference type="InterPro" id="IPR003594">
    <property type="entry name" value="HATPase_dom"/>
</dbReference>
<dbReference type="SUPFAM" id="SSF49785">
    <property type="entry name" value="Galactose-binding domain-like"/>
    <property type="match status" value="1"/>
</dbReference>
<dbReference type="CDD" id="cd00075">
    <property type="entry name" value="HATPase"/>
    <property type="match status" value="1"/>
</dbReference>
<evidence type="ECO:0000256" key="11">
    <source>
        <dbReference type="SAM" id="Phobius"/>
    </source>
</evidence>
<gene>
    <name evidence="13" type="ORF">O9H85_14050</name>
</gene>
<keyword evidence="11" id="KW-0472">Membrane</keyword>
<name>A0ABT4Q9H9_9BACL</name>
<dbReference type="PROSITE" id="PS50109">
    <property type="entry name" value="HIS_KIN"/>
    <property type="match status" value="1"/>
</dbReference>
<dbReference type="Gene3D" id="2.60.120.260">
    <property type="entry name" value="Galactose-binding domain-like"/>
    <property type="match status" value="1"/>
</dbReference>
<dbReference type="RefSeq" id="WP_269882056.1">
    <property type="nucleotide sequence ID" value="NZ_JAQAGZ010000008.1"/>
</dbReference>
<feature type="transmembrane region" description="Helical" evidence="11">
    <location>
        <begin position="242"/>
        <end position="260"/>
    </location>
</feature>
<dbReference type="PRINTS" id="PR00344">
    <property type="entry name" value="BCTRLSENSOR"/>
</dbReference>
<keyword evidence="14" id="KW-1185">Reference proteome</keyword>
<evidence type="ECO:0000256" key="3">
    <source>
        <dbReference type="ARBA" id="ARBA00012438"/>
    </source>
</evidence>
<dbReference type="Pfam" id="PF07695">
    <property type="entry name" value="7TMR-DISM_7TM"/>
    <property type="match status" value="1"/>
</dbReference>
<dbReference type="GO" id="GO:0016301">
    <property type="term" value="F:kinase activity"/>
    <property type="evidence" value="ECO:0007669"/>
    <property type="project" value="UniProtKB-KW"/>
</dbReference>
<dbReference type="InterPro" id="IPR005467">
    <property type="entry name" value="His_kinase_dom"/>
</dbReference>
<sequence length="714" mass="80258">MPGDLSYKRFVAVGMIACLISTLLYYGWNLLFFQYNSAPKVIQGELDLSGWDFARDGNVRLNGEWAFYWQRLVGPEEFHSPEAPAPSLYAEVPASWNHLKVDGRRVPSEGFATYCMTLKLKPGQDLLAVRIPTINTAYRLWVNGSEAASAGTVGMSAEGTTPQYHPAIAVMHTHESTVELVLQVSNYSHHRGGVWQPLEVGKVDSMVGKQALSVGFDMLLIGSVMIMGLYHLGLFTVRTKDWPILFFGLFCLLICLRMTMLSEIVLTKLFPNFDWTVQILLEYTSAALAMPLFALFFSGLYPRESSRSFNMALCLACIGYTAVVAVLTPLKMTEWLIVLQVYLLCGMLYILVIVILAFLRKREGAGILLVSCILFALSIVNDMLYAHELVKTTDKMTVFGLLIFIISQALLLSIKLSKAFSNEERLSAQLTELNNGLYGKIKEHTHSLELANEALKQTNDELSRLEISRSHLLSNISHDLGTPLTTIQCYIEAILDGMVDTEEQKDRYLRLIHGKVLGMDRLIEDLFHLSQLEARQITFKKQTFRTDRLMEMLFSRYELDTRNAGIRYSLTMNSPASSGRAFAAVEVDLERMHQVFSNLIFNAIKFTREGGSIEVEMADDEDGMLCRVTDSGEGIVPEDLPYVFDRFYSSNQSRSSVNGGKGLGLSISKEIVESHGGRIWVERSEPQRGTSICFWIPVRREEMSLTEGKVNAYL</sequence>
<evidence type="ECO:0000256" key="9">
    <source>
        <dbReference type="ARBA" id="ARBA00023012"/>
    </source>
</evidence>
<feature type="transmembrane region" description="Helical" evidence="11">
    <location>
        <begin position="308"/>
        <end position="330"/>
    </location>
</feature>
<protein>
    <recommendedName>
        <fullName evidence="3">histidine kinase</fullName>
        <ecNumber evidence="3">2.7.13.3</ecNumber>
    </recommendedName>
</protein>
<keyword evidence="5" id="KW-0808">Transferase</keyword>
<proteinExistence type="predicted"/>
<dbReference type="Gene3D" id="1.10.287.130">
    <property type="match status" value="1"/>
</dbReference>
<feature type="transmembrane region" description="Helical" evidence="11">
    <location>
        <begin position="211"/>
        <end position="230"/>
    </location>
</feature>
<organism evidence="13 14">
    <name type="scientific">Paenibacillus gyeongsangnamensis</name>
    <dbReference type="NCBI Taxonomy" id="3388067"/>
    <lineage>
        <taxon>Bacteria</taxon>
        <taxon>Bacillati</taxon>
        <taxon>Bacillota</taxon>
        <taxon>Bacilli</taxon>
        <taxon>Bacillales</taxon>
        <taxon>Paenibacillaceae</taxon>
        <taxon>Paenibacillus</taxon>
    </lineage>
</organism>
<evidence type="ECO:0000256" key="1">
    <source>
        <dbReference type="ARBA" id="ARBA00000085"/>
    </source>
</evidence>
<dbReference type="SMART" id="SM00388">
    <property type="entry name" value="HisKA"/>
    <property type="match status" value="1"/>
</dbReference>
<keyword evidence="7 13" id="KW-0418">Kinase</keyword>
<dbReference type="EMBL" id="JAQAGZ010000008">
    <property type="protein sequence ID" value="MCZ8513536.1"/>
    <property type="molecule type" value="Genomic_DNA"/>
</dbReference>
<comment type="catalytic activity">
    <reaction evidence="1">
        <text>ATP + protein L-histidine = ADP + protein N-phospho-L-histidine.</text>
        <dbReference type="EC" id="2.7.13.3"/>
    </reaction>
</comment>
<feature type="coiled-coil region" evidence="10">
    <location>
        <begin position="441"/>
        <end position="468"/>
    </location>
</feature>
<dbReference type="PANTHER" id="PTHR45453:SF1">
    <property type="entry name" value="PHOSPHATE REGULON SENSOR PROTEIN PHOR"/>
    <property type="match status" value="1"/>
</dbReference>